<feature type="domain" description="Exoribonuclease phosphorolytic" evidence="9">
    <location>
        <begin position="12"/>
        <end position="141"/>
    </location>
</feature>
<dbReference type="SUPFAM" id="SSF54211">
    <property type="entry name" value="Ribosomal protein S5 domain 2-like"/>
    <property type="match status" value="1"/>
</dbReference>
<keyword evidence="6 8" id="KW-0548">Nucleotidyltransferase</keyword>
<evidence type="ECO:0000256" key="4">
    <source>
        <dbReference type="ARBA" id="ARBA00022679"/>
    </source>
</evidence>
<dbReference type="PANTHER" id="PTHR11953">
    <property type="entry name" value="EXOSOME COMPLEX COMPONENT"/>
    <property type="match status" value="1"/>
</dbReference>
<dbReference type="PANTHER" id="PTHR11953:SF0">
    <property type="entry name" value="EXOSOME COMPLEX COMPONENT RRP41"/>
    <property type="match status" value="1"/>
</dbReference>
<dbReference type="SMR" id="G8U128"/>
<evidence type="ECO:0000313" key="11">
    <source>
        <dbReference type="EMBL" id="AEW04261.1"/>
    </source>
</evidence>
<dbReference type="NCBIfam" id="TIGR01966">
    <property type="entry name" value="RNasePH"/>
    <property type="match status" value="1"/>
</dbReference>
<comment type="subunit">
    <text evidence="8">Homohexameric ring arranged as a trimer of dimers.</text>
</comment>
<comment type="function">
    <text evidence="8">Phosphorolytic 3'-5' exoribonuclease that plays an important role in tRNA 3'-end maturation. Removes nucleotide residues following the 3'-CCA terminus of tRNAs; can also add nucleotides to the ends of RNA molecules by using nucleoside diphosphates as substrates, but this may not be physiologically important. Probably plays a role in initiation of 16S rRNA degradation (leading to ribosome degradation) during starvation.</text>
</comment>
<evidence type="ECO:0000256" key="2">
    <source>
        <dbReference type="ARBA" id="ARBA00022552"/>
    </source>
</evidence>
<evidence type="ECO:0000259" key="9">
    <source>
        <dbReference type="Pfam" id="PF01138"/>
    </source>
</evidence>
<sequence length="246" mass="26764">MVRADGRDALDIRPLRLELGFNAWAEGSCLITVGRTQVLVTATVEEKVPPFMRGTGQGWIQAEYAMLPRATQERTHREAVRGRQQGRSVEIQRLIGRALRGALDLSRLGERSVILDCDVLQADGGTRTAAITAGFMALWQALLSIHRKSPFHAPPLKGRLAAVSVGLQNGQPLVDLTYAEDSVIGADFNLVRLSTGDWVEIQGTAEHRLFSRTELNALLDAAEIGLSAIDTIQAETFPEGAVLIES</sequence>
<comment type="catalytic activity">
    <reaction evidence="8">
        <text>tRNA(n+1) + phosphate = tRNA(n) + a ribonucleoside 5'-diphosphate</text>
        <dbReference type="Rhea" id="RHEA:10628"/>
        <dbReference type="Rhea" id="RHEA-COMP:17343"/>
        <dbReference type="Rhea" id="RHEA-COMP:17344"/>
        <dbReference type="ChEBI" id="CHEBI:43474"/>
        <dbReference type="ChEBI" id="CHEBI:57930"/>
        <dbReference type="ChEBI" id="CHEBI:173114"/>
        <dbReference type="EC" id="2.7.7.56"/>
    </reaction>
</comment>
<dbReference type="GO" id="GO:0016075">
    <property type="term" value="P:rRNA catabolic process"/>
    <property type="evidence" value="ECO:0007669"/>
    <property type="project" value="UniProtKB-UniRule"/>
</dbReference>
<dbReference type="InterPro" id="IPR036345">
    <property type="entry name" value="ExoRNase_PH_dom2_sf"/>
</dbReference>
<dbReference type="AlphaFoldDB" id="G8U128"/>
<name>G8U128_SULAD</name>
<feature type="binding site" evidence="8">
    <location>
        <position position="87"/>
    </location>
    <ligand>
        <name>phosphate</name>
        <dbReference type="ChEBI" id="CHEBI:43474"/>
        <note>substrate</note>
    </ligand>
</feature>
<dbReference type="InterPro" id="IPR027408">
    <property type="entry name" value="PNPase/RNase_PH_dom_sf"/>
</dbReference>
<dbReference type="PROSITE" id="PS01277">
    <property type="entry name" value="RIBONUCLEASE_PH"/>
    <property type="match status" value="1"/>
</dbReference>
<dbReference type="HAMAP" id="MF_00564">
    <property type="entry name" value="RNase_PH"/>
    <property type="match status" value="1"/>
</dbReference>
<keyword evidence="4 8" id="KW-0808">Transferase</keyword>
<dbReference type="Gene3D" id="3.30.230.70">
    <property type="entry name" value="GHMP Kinase, N-terminal domain"/>
    <property type="match status" value="1"/>
</dbReference>
<protein>
    <recommendedName>
        <fullName evidence="8">Ribonuclease PH</fullName>
        <shortName evidence="8">RNase PH</shortName>
        <ecNumber evidence="8">2.7.7.56</ecNumber>
    </recommendedName>
    <alternativeName>
        <fullName evidence="8">tRNA nucleotidyltransferase</fullName>
    </alternativeName>
</protein>
<evidence type="ECO:0000256" key="6">
    <source>
        <dbReference type="ARBA" id="ARBA00022695"/>
    </source>
</evidence>
<proteinExistence type="inferred from homology"/>
<evidence type="ECO:0000259" key="10">
    <source>
        <dbReference type="Pfam" id="PF03725"/>
    </source>
</evidence>
<reference evidence="11 12" key="2">
    <citation type="journal article" date="2012" name="Stand. Genomic Sci.">
        <title>Complete genome sequence of the moderately thermophilic mineral-sulfide-oxidizing firmicute Sulfobacillus acidophilus type strain (NAL(T)).</title>
        <authorList>
            <person name="Anderson I."/>
            <person name="Chertkov O."/>
            <person name="Chen A."/>
            <person name="Saunders E."/>
            <person name="Lapidus A."/>
            <person name="Nolan M."/>
            <person name="Lucas S."/>
            <person name="Hammon N."/>
            <person name="Deshpande S."/>
            <person name="Cheng J.F."/>
            <person name="Han C."/>
            <person name="Tapia R."/>
            <person name="Goodwin L.A."/>
            <person name="Pitluck S."/>
            <person name="Liolios K."/>
            <person name="Pagani I."/>
            <person name="Ivanova N."/>
            <person name="Mikhailova N."/>
            <person name="Pati A."/>
            <person name="Palaniappan K."/>
            <person name="Land M."/>
            <person name="Pan C."/>
            <person name="Rohde M."/>
            <person name="Pukall R."/>
            <person name="Goker M."/>
            <person name="Detter J.C."/>
            <person name="Woyke T."/>
            <person name="Bristow J."/>
            <person name="Eisen J.A."/>
            <person name="Markowitz V."/>
            <person name="Hugenholtz P."/>
            <person name="Kyrpides N.C."/>
            <person name="Klenk H.P."/>
            <person name="Mavromatis K."/>
        </authorList>
    </citation>
    <scope>NUCLEOTIDE SEQUENCE [LARGE SCALE GENOMIC DNA]</scope>
    <source>
        <strain evidence="12">ATCC 700253 / DSM 10332 / NAL</strain>
    </source>
</reference>
<dbReference type="InterPro" id="IPR015847">
    <property type="entry name" value="ExoRNase_PH_dom2"/>
</dbReference>
<dbReference type="GO" id="GO:0000175">
    <property type="term" value="F:3'-5'-RNA exonuclease activity"/>
    <property type="evidence" value="ECO:0007669"/>
    <property type="project" value="UniProtKB-UniRule"/>
</dbReference>
<reference evidence="12" key="1">
    <citation type="submission" date="2011-12" db="EMBL/GenBank/DDBJ databases">
        <title>The complete genome of chromosome of Sulfobacillus acidophilus DSM 10332.</title>
        <authorList>
            <person name="Lucas S."/>
            <person name="Han J."/>
            <person name="Lapidus A."/>
            <person name="Bruce D."/>
            <person name="Goodwin L."/>
            <person name="Pitluck S."/>
            <person name="Peters L."/>
            <person name="Kyrpides N."/>
            <person name="Mavromatis K."/>
            <person name="Ivanova N."/>
            <person name="Mikhailova N."/>
            <person name="Chertkov O."/>
            <person name="Saunders E."/>
            <person name="Detter J.C."/>
            <person name="Tapia R."/>
            <person name="Han C."/>
            <person name="Land M."/>
            <person name="Hauser L."/>
            <person name="Markowitz V."/>
            <person name="Cheng J.-F."/>
            <person name="Hugenholtz P."/>
            <person name="Woyke T."/>
            <person name="Wu D."/>
            <person name="Pukall R."/>
            <person name="Gehrich-Schroeter G."/>
            <person name="Schneider S."/>
            <person name="Klenk H.-P."/>
            <person name="Eisen J.A."/>
        </authorList>
    </citation>
    <scope>NUCLEOTIDE SEQUENCE [LARGE SCALE GENOMIC DNA]</scope>
    <source>
        <strain evidence="12">ATCC 700253 / DSM 10332 / NAL</strain>
    </source>
</reference>
<keyword evidence="12" id="KW-1185">Reference proteome</keyword>
<feature type="domain" description="Exoribonuclease phosphorolytic" evidence="10">
    <location>
        <begin position="161"/>
        <end position="223"/>
    </location>
</feature>
<keyword evidence="7" id="KW-0694">RNA-binding</keyword>
<comment type="similarity">
    <text evidence="1 8">Belongs to the RNase PH family.</text>
</comment>
<evidence type="ECO:0000313" key="12">
    <source>
        <dbReference type="Proteomes" id="UP000005439"/>
    </source>
</evidence>
<evidence type="ECO:0000256" key="3">
    <source>
        <dbReference type="ARBA" id="ARBA00022555"/>
    </source>
</evidence>
<evidence type="ECO:0000256" key="5">
    <source>
        <dbReference type="ARBA" id="ARBA00022694"/>
    </source>
</evidence>
<keyword evidence="5 8" id="KW-0819">tRNA processing</keyword>
<dbReference type="GO" id="GO:0008033">
    <property type="term" value="P:tRNA processing"/>
    <property type="evidence" value="ECO:0007669"/>
    <property type="project" value="UniProtKB-UniRule"/>
</dbReference>
<evidence type="ECO:0000256" key="1">
    <source>
        <dbReference type="ARBA" id="ARBA00006678"/>
    </source>
</evidence>
<dbReference type="KEGG" id="sap:Sulac_0754"/>
<dbReference type="InterPro" id="IPR020568">
    <property type="entry name" value="Ribosomal_Su5_D2-typ_SF"/>
</dbReference>
<keyword evidence="3 8" id="KW-0820">tRNA-binding</keyword>
<keyword evidence="2 8" id="KW-0698">rRNA processing</keyword>
<feature type="binding site" evidence="8">
    <location>
        <begin position="125"/>
        <end position="127"/>
    </location>
    <ligand>
        <name>phosphate</name>
        <dbReference type="ChEBI" id="CHEBI:43474"/>
        <note>substrate</note>
    </ligand>
</feature>
<dbReference type="GO" id="GO:0000049">
    <property type="term" value="F:tRNA binding"/>
    <property type="evidence" value="ECO:0007669"/>
    <property type="project" value="UniProtKB-UniRule"/>
</dbReference>
<dbReference type="Pfam" id="PF01138">
    <property type="entry name" value="RNase_PH"/>
    <property type="match status" value="1"/>
</dbReference>
<dbReference type="EMBL" id="CP003179">
    <property type="protein sequence ID" value="AEW04261.1"/>
    <property type="molecule type" value="Genomic_DNA"/>
</dbReference>
<organism evidence="11 12">
    <name type="scientific">Sulfobacillus acidophilus (strain ATCC 700253 / DSM 10332 / NAL)</name>
    <dbReference type="NCBI Taxonomy" id="679936"/>
    <lineage>
        <taxon>Bacteria</taxon>
        <taxon>Bacillati</taxon>
        <taxon>Bacillota</taxon>
        <taxon>Clostridia</taxon>
        <taxon>Eubacteriales</taxon>
        <taxon>Clostridiales Family XVII. Incertae Sedis</taxon>
        <taxon>Sulfobacillus</taxon>
    </lineage>
</organism>
<evidence type="ECO:0000256" key="7">
    <source>
        <dbReference type="ARBA" id="ARBA00022884"/>
    </source>
</evidence>
<dbReference type="GO" id="GO:0031125">
    <property type="term" value="P:rRNA 3'-end processing"/>
    <property type="evidence" value="ECO:0007669"/>
    <property type="project" value="UniProtKB-ARBA"/>
</dbReference>
<dbReference type="HOGENOM" id="CLU_050858_0_0_9"/>
<evidence type="ECO:0000256" key="8">
    <source>
        <dbReference type="HAMAP-Rule" id="MF_00564"/>
    </source>
</evidence>
<dbReference type="InterPro" id="IPR002381">
    <property type="entry name" value="RNase_PH_bac-type"/>
</dbReference>
<dbReference type="Pfam" id="PF03725">
    <property type="entry name" value="RNase_PH_C"/>
    <property type="match status" value="1"/>
</dbReference>
<dbReference type="InterPro" id="IPR050080">
    <property type="entry name" value="RNase_PH"/>
</dbReference>
<dbReference type="PATRIC" id="fig|679936.5.peg.802"/>
<dbReference type="GO" id="GO:0009022">
    <property type="term" value="F:tRNA nucleotidyltransferase activity"/>
    <property type="evidence" value="ECO:0007669"/>
    <property type="project" value="UniProtKB-UniRule"/>
</dbReference>
<gene>
    <name evidence="8" type="primary">rph</name>
    <name evidence="11" type="ordered locus">Sulac_0754</name>
</gene>
<dbReference type="Proteomes" id="UP000005439">
    <property type="component" value="Chromosome"/>
</dbReference>
<dbReference type="STRING" id="679936.Sulac_0754"/>
<dbReference type="InterPro" id="IPR001247">
    <property type="entry name" value="ExoRNase_PH_dom1"/>
</dbReference>
<dbReference type="FunFam" id="3.30.230.70:FF:000003">
    <property type="entry name" value="Ribonuclease PH"/>
    <property type="match status" value="1"/>
</dbReference>
<accession>G8U128</accession>
<dbReference type="EC" id="2.7.7.56" evidence="8"/>
<dbReference type="InterPro" id="IPR018336">
    <property type="entry name" value="RNase_PH_CS"/>
</dbReference>
<dbReference type="SUPFAM" id="SSF55666">
    <property type="entry name" value="Ribonuclease PH domain 2-like"/>
    <property type="match status" value="1"/>
</dbReference>